<dbReference type="CDD" id="cd11078">
    <property type="entry name" value="CYP130-like"/>
    <property type="match status" value="1"/>
</dbReference>
<dbReference type="InterPro" id="IPR036396">
    <property type="entry name" value="Cyt_P450_sf"/>
</dbReference>
<dbReference type="InterPro" id="IPR008333">
    <property type="entry name" value="Cbr1-like_FAD-bd_dom"/>
</dbReference>
<dbReference type="Pfam" id="PF00970">
    <property type="entry name" value="FAD_binding_6"/>
    <property type="match status" value="1"/>
</dbReference>
<evidence type="ECO:0000259" key="3">
    <source>
        <dbReference type="PROSITE" id="PS51085"/>
    </source>
</evidence>
<dbReference type="PRINTS" id="PR00359">
    <property type="entry name" value="BP450"/>
</dbReference>
<dbReference type="InterPro" id="IPR002397">
    <property type="entry name" value="Cyt_P450_B"/>
</dbReference>
<evidence type="ECO:0000256" key="2">
    <source>
        <dbReference type="SAM" id="MobiDB-lite"/>
    </source>
</evidence>
<dbReference type="InterPro" id="IPR001128">
    <property type="entry name" value="Cyt_P450"/>
</dbReference>
<dbReference type="InterPro" id="IPR017938">
    <property type="entry name" value="Riboflavin_synthase-like_b-brl"/>
</dbReference>
<dbReference type="GO" id="GO:0051537">
    <property type="term" value="F:2 iron, 2 sulfur cluster binding"/>
    <property type="evidence" value="ECO:0007669"/>
    <property type="project" value="InterPro"/>
</dbReference>
<dbReference type="GO" id="GO:0016705">
    <property type="term" value="F:oxidoreductase activity, acting on paired donors, with incorporation or reduction of molecular oxygen"/>
    <property type="evidence" value="ECO:0007669"/>
    <property type="project" value="InterPro"/>
</dbReference>
<dbReference type="Proteomes" id="UP000325785">
    <property type="component" value="Chromosome"/>
</dbReference>
<evidence type="ECO:0000259" key="4">
    <source>
        <dbReference type="PROSITE" id="PS51384"/>
    </source>
</evidence>
<evidence type="ECO:0000313" key="6">
    <source>
        <dbReference type="Proteomes" id="UP000325785"/>
    </source>
</evidence>
<dbReference type="InterPro" id="IPR039261">
    <property type="entry name" value="FNR_nucleotide-bd"/>
</dbReference>
<dbReference type="SUPFAM" id="SSF54292">
    <property type="entry name" value="2Fe-2S ferredoxin-like"/>
    <property type="match status" value="1"/>
</dbReference>
<organism evidence="5 6">
    <name type="scientific">Roseovarius indicus</name>
    <dbReference type="NCBI Taxonomy" id="540747"/>
    <lineage>
        <taxon>Bacteria</taxon>
        <taxon>Pseudomonadati</taxon>
        <taxon>Pseudomonadota</taxon>
        <taxon>Alphaproteobacteria</taxon>
        <taxon>Rhodobacterales</taxon>
        <taxon>Roseobacteraceae</taxon>
        <taxon>Roseovarius</taxon>
    </lineage>
</organism>
<sequence>MTSAKTRPAPETGCPAMSGPPSGMVSPTGCPVSERAAAFTPFEGDYQLDPAEALRWARAQEPVFYSPQLGYWVVTRYEDVKAVFRDNILFSPANALEKVTPLTPEAAKVLERYNYKLERTMVNEDEPQHMERRRLLMDAFIPEKLEKHEPMVRELTRAYVDRIVDRGHADLVKDIFYEIPLTVALHFLGVPEEGVEKLRRFAVAHTLNTWGRPTPEEQLEIVENVGQFWQTANEILDTMIADPTGEGWMYDTVREHRKHPDIVTESYMRSMMMAILAAAHETTSNATANAFWILLNNRNAWDEICENPALIPSAVEECLRMGGSIVAWRRVATDEAQVGGVTIPKGGKLFIVQASANQDAAHWENPDEVDIYRDNAAEHMSFGYGAHQCMGKNIARMEMRVFLEEFTRRLPHMKLAGGQRFENLPNISFRGPSHIHVEWDPAENPERRDPALREGGVVFPIGAPVRDDILRRVRVQEIVEEAEGVKRFVLADLSGRDLPRWSPGSHIDVVAGDVRRKYSLCGPPDTPGTLEISILREEDGQGGSKHLHDTLKPGDTLSIAGPKNHFRLDETAERYVLIAGGIGITPILAMADRLKARGLPYVLHYCGRSRGTMALVSRVLRDHGGAVRLHVADEGTRLDLAEAVADVAPGTQVYCCGPERMLDALQDMAEHWPDGALHFEYFSTGASGLDPAKEHAFTVELRDSDLTVEVPADRTLYDVLKSTGIDIPMECGEGLCGTCEARVVEGEVDHRDRVLSKAERAKGERIMSCCSRAKGKKLVLGL</sequence>
<feature type="domain" description="FAD-binding FR-type" evidence="4">
    <location>
        <begin position="468"/>
        <end position="569"/>
    </location>
</feature>
<dbReference type="KEGG" id="rid:RIdsm_00647"/>
<protein>
    <submittedName>
        <fullName evidence="5">Cytochrome P450</fullName>
        <ecNumber evidence="5">1.14.-.-</ecNumber>
    </submittedName>
</protein>
<dbReference type="InterPro" id="IPR012675">
    <property type="entry name" value="Beta-grasp_dom_sf"/>
</dbReference>
<dbReference type="CDD" id="cd00207">
    <property type="entry name" value="fer2"/>
    <property type="match status" value="1"/>
</dbReference>
<evidence type="ECO:0000313" key="5">
    <source>
        <dbReference type="EMBL" id="QEW24863.1"/>
    </source>
</evidence>
<dbReference type="Gene3D" id="3.40.50.80">
    <property type="entry name" value="Nucleotide-binding domain of ferredoxin-NADP reductase (FNR) module"/>
    <property type="match status" value="1"/>
</dbReference>
<dbReference type="Pfam" id="PF00111">
    <property type="entry name" value="Fer2"/>
    <property type="match status" value="1"/>
</dbReference>
<dbReference type="SUPFAM" id="SSF63380">
    <property type="entry name" value="Riboflavin synthase domain-like"/>
    <property type="match status" value="1"/>
</dbReference>
<dbReference type="InterPro" id="IPR036010">
    <property type="entry name" value="2Fe-2S_ferredoxin-like_sf"/>
</dbReference>
<keyword evidence="5" id="KW-0560">Oxidoreductase</keyword>
<gene>
    <name evidence="5" type="primary">thcB</name>
    <name evidence="5" type="ORF">RIdsm_00647</name>
</gene>
<dbReference type="SUPFAM" id="SSF52343">
    <property type="entry name" value="Ferredoxin reductase-like, C-terminal NADP-linked domain"/>
    <property type="match status" value="1"/>
</dbReference>
<dbReference type="SUPFAM" id="SSF48264">
    <property type="entry name" value="Cytochrome P450"/>
    <property type="match status" value="1"/>
</dbReference>
<reference evidence="5 6" key="1">
    <citation type="submission" date="2018-08" db="EMBL/GenBank/DDBJ databases">
        <title>Genetic Globetrotter - A new plasmid hitch-hiking vast phylogenetic and geographic distances.</title>
        <authorList>
            <person name="Vollmers J."/>
            <person name="Petersen J."/>
        </authorList>
    </citation>
    <scope>NUCLEOTIDE SEQUENCE [LARGE SCALE GENOMIC DNA]</scope>
    <source>
        <strain evidence="5 6">DSM 26383</strain>
    </source>
</reference>
<dbReference type="AlphaFoldDB" id="A0A5P3A831"/>
<dbReference type="Pfam" id="PF00067">
    <property type="entry name" value="p450"/>
    <property type="match status" value="1"/>
</dbReference>
<dbReference type="CDD" id="cd06185">
    <property type="entry name" value="PDR_like"/>
    <property type="match status" value="1"/>
</dbReference>
<dbReference type="PROSITE" id="PS00197">
    <property type="entry name" value="2FE2S_FER_1"/>
    <property type="match status" value="1"/>
</dbReference>
<dbReference type="PROSITE" id="PS00086">
    <property type="entry name" value="CYTOCHROME_P450"/>
    <property type="match status" value="1"/>
</dbReference>
<proteinExistence type="inferred from homology"/>
<name>A0A5P3A831_9RHOB</name>
<dbReference type="Gene3D" id="2.40.30.10">
    <property type="entry name" value="Translation factors"/>
    <property type="match status" value="1"/>
</dbReference>
<dbReference type="PANTHER" id="PTHR46696">
    <property type="entry name" value="P450, PUTATIVE (EUROFUNG)-RELATED"/>
    <property type="match status" value="1"/>
</dbReference>
<dbReference type="EC" id="1.14.-.-" evidence="5"/>
<dbReference type="PROSITE" id="PS51384">
    <property type="entry name" value="FAD_FR"/>
    <property type="match status" value="1"/>
</dbReference>
<dbReference type="Gene3D" id="1.10.630.10">
    <property type="entry name" value="Cytochrome P450"/>
    <property type="match status" value="1"/>
</dbReference>
<dbReference type="RefSeq" id="WP_201455602.1">
    <property type="nucleotide sequence ID" value="NZ_CP031598.1"/>
</dbReference>
<evidence type="ECO:0000256" key="1">
    <source>
        <dbReference type="ARBA" id="ARBA00010617"/>
    </source>
</evidence>
<feature type="domain" description="2Fe-2S ferredoxin-type" evidence="3">
    <location>
        <begin position="695"/>
        <end position="782"/>
    </location>
</feature>
<dbReference type="GO" id="GO:0004497">
    <property type="term" value="F:monooxygenase activity"/>
    <property type="evidence" value="ECO:0007669"/>
    <property type="project" value="InterPro"/>
</dbReference>
<dbReference type="PROSITE" id="PS51085">
    <property type="entry name" value="2FE2S_FER_2"/>
    <property type="match status" value="1"/>
</dbReference>
<accession>A0A5P3A831</accession>
<dbReference type="EMBL" id="CP031598">
    <property type="protein sequence ID" value="QEW24863.1"/>
    <property type="molecule type" value="Genomic_DNA"/>
</dbReference>
<dbReference type="InterPro" id="IPR006058">
    <property type="entry name" value="2Fe2S_fd_BS"/>
</dbReference>
<feature type="region of interest" description="Disordered" evidence="2">
    <location>
        <begin position="1"/>
        <end position="29"/>
    </location>
</feature>
<comment type="similarity">
    <text evidence="1">Belongs to the cytochrome P450 family.</text>
</comment>
<dbReference type="InterPro" id="IPR001041">
    <property type="entry name" value="2Fe-2S_ferredoxin-type"/>
</dbReference>
<dbReference type="PANTHER" id="PTHR46696:SF6">
    <property type="entry name" value="P450, PUTATIVE (EUROFUNG)-RELATED"/>
    <property type="match status" value="1"/>
</dbReference>
<dbReference type="Gene3D" id="3.10.20.30">
    <property type="match status" value="1"/>
</dbReference>
<dbReference type="GO" id="GO:0005506">
    <property type="term" value="F:iron ion binding"/>
    <property type="evidence" value="ECO:0007669"/>
    <property type="project" value="InterPro"/>
</dbReference>
<dbReference type="GO" id="GO:0020037">
    <property type="term" value="F:heme binding"/>
    <property type="evidence" value="ECO:0007669"/>
    <property type="project" value="InterPro"/>
</dbReference>
<dbReference type="InterPro" id="IPR017972">
    <property type="entry name" value="Cyt_P450_CS"/>
</dbReference>
<dbReference type="InterPro" id="IPR017927">
    <property type="entry name" value="FAD-bd_FR_type"/>
</dbReference>